<dbReference type="Gene3D" id="3.40.50.300">
    <property type="entry name" value="P-loop containing nucleotide triphosphate hydrolases"/>
    <property type="match status" value="1"/>
</dbReference>
<evidence type="ECO:0000256" key="1">
    <source>
        <dbReference type="ARBA" id="ARBA00022741"/>
    </source>
</evidence>
<sequence>MTKIDIFSGFLGAGKTTLIKKLIKEAFAGQQVVLIENEFGEIGIDGGFLKESGIQINELNAGCICCSLVGDFRTALQQVVEQYHPDRIVIEPSGVGKLSDVTRAVEGVAEHLDVQLNSFVTVADVNKVKMYMKNFGEFYDDQISHASCILLSRTQTASEEKIAAAVAMLREKNPTATIVTTAWDELTGEQILKAMSTKDDFKAELIAMAAKANEEHAHEDEEEEHHHHHHHDDENGVCSCGHHHDHDDDDDEDEHEHHHDHDEDDDHDEHEHHHHDHDDHDHCCCGHHHDHDDDDDDDEHEHHHDHDEDDDHDEHEHHHHDHDDHDHCCCGHHHDHDDDDDDDEHEHHHDHDGHCCCGHHHHHDHDADEVFTSWGVETARKFTKAEVEHALTELDTGNYGMILRSKGIVNGGADGWLEFDYVPGEWEVRARGADVGGKLVVIGSKLNEKAIAELFGC</sequence>
<comment type="similarity">
    <text evidence="4">Belongs to the SIMIBI class G3E GTPase family. ZNG1 subfamily.</text>
</comment>
<dbReference type="Pfam" id="PF02492">
    <property type="entry name" value="cobW"/>
    <property type="match status" value="1"/>
</dbReference>
<dbReference type="GO" id="GO:0005737">
    <property type="term" value="C:cytoplasm"/>
    <property type="evidence" value="ECO:0007669"/>
    <property type="project" value="TreeGrafter"/>
</dbReference>
<evidence type="ECO:0000256" key="2">
    <source>
        <dbReference type="ARBA" id="ARBA00022801"/>
    </source>
</evidence>
<evidence type="ECO:0000256" key="6">
    <source>
        <dbReference type="SAM" id="MobiDB-lite"/>
    </source>
</evidence>
<organism evidence="8 9">
    <name type="scientific">Faecalibacterium taiwanense</name>
    <dbReference type="NCBI Taxonomy" id="3030638"/>
    <lineage>
        <taxon>Bacteria</taxon>
        <taxon>Bacillati</taxon>
        <taxon>Bacillota</taxon>
        <taxon>Clostridia</taxon>
        <taxon>Eubacteriales</taxon>
        <taxon>Oscillospiraceae</taxon>
        <taxon>Faecalibacterium</taxon>
    </lineage>
</organism>
<dbReference type="CDD" id="cd03112">
    <property type="entry name" value="CobW-like"/>
    <property type="match status" value="1"/>
</dbReference>
<feature type="domain" description="CobW C-terminal" evidence="7">
    <location>
        <begin position="371"/>
        <end position="455"/>
    </location>
</feature>
<dbReference type="AlphaFoldDB" id="A0AB35XST6"/>
<comment type="catalytic activity">
    <reaction evidence="5">
        <text>GTP + H2O = GDP + phosphate + H(+)</text>
        <dbReference type="Rhea" id="RHEA:19669"/>
        <dbReference type="ChEBI" id="CHEBI:15377"/>
        <dbReference type="ChEBI" id="CHEBI:15378"/>
        <dbReference type="ChEBI" id="CHEBI:37565"/>
        <dbReference type="ChEBI" id="CHEBI:43474"/>
        <dbReference type="ChEBI" id="CHEBI:58189"/>
    </reaction>
    <physiologicalReaction direction="left-to-right" evidence="5">
        <dbReference type="Rhea" id="RHEA:19670"/>
    </physiologicalReaction>
</comment>
<dbReference type="SMART" id="SM00833">
    <property type="entry name" value="CobW_C"/>
    <property type="match status" value="1"/>
</dbReference>
<feature type="region of interest" description="Disordered" evidence="6">
    <location>
        <begin position="213"/>
        <end position="273"/>
    </location>
</feature>
<dbReference type="PANTHER" id="PTHR13748:SF62">
    <property type="entry name" value="COBW DOMAIN-CONTAINING PROTEIN"/>
    <property type="match status" value="1"/>
</dbReference>
<dbReference type="InterPro" id="IPR011629">
    <property type="entry name" value="CobW-like_C"/>
</dbReference>
<evidence type="ECO:0000313" key="9">
    <source>
        <dbReference type="Proteomes" id="UP001379600"/>
    </source>
</evidence>
<evidence type="ECO:0000256" key="4">
    <source>
        <dbReference type="ARBA" id="ARBA00034320"/>
    </source>
</evidence>
<dbReference type="Gene3D" id="3.30.1220.10">
    <property type="entry name" value="CobW-like, C-terminal domain"/>
    <property type="match status" value="1"/>
</dbReference>
<dbReference type="InterPro" id="IPR003495">
    <property type="entry name" value="CobW/HypB/UreG_nucleotide-bd"/>
</dbReference>
<gene>
    <name evidence="8" type="ORF">WF787_00855</name>
</gene>
<evidence type="ECO:0000313" key="8">
    <source>
        <dbReference type="EMBL" id="MEJ3689775.1"/>
    </source>
</evidence>
<keyword evidence="1" id="KW-0547">Nucleotide-binding</keyword>
<dbReference type="SUPFAM" id="SSF52540">
    <property type="entry name" value="P-loop containing nucleoside triphosphate hydrolases"/>
    <property type="match status" value="1"/>
</dbReference>
<feature type="region of interest" description="Disordered" evidence="6">
    <location>
        <begin position="294"/>
        <end position="318"/>
    </location>
</feature>
<evidence type="ECO:0000256" key="5">
    <source>
        <dbReference type="ARBA" id="ARBA00049117"/>
    </source>
</evidence>
<keyword evidence="3" id="KW-0143">Chaperone</keyword>
<dbReference type="InterPro" id="IPR036627">
    <property type="entry name" value="CobW-likC_sf"/>
</dbReference>
<proteinExistence type="inferred from homology"/>
<accession>A0AB35XST6</accession>
<reference evidence="8 9" key="1">
    <citation type="submission" date="2024-03" db="EMBL/GenBank/DDBJ databases">
        <authorList>
            <person name="Plomp N."/>
            <person name="Harmsen H.J."/>
        </authorList>
    </citation>
    <scope>NUCLEOTIDE SEQUENCE [LARGE SCALE GENOMIC DNA]</scope>
    <source>
        <strain evidence="8 9">HTF-76H</strain>
    </source>
</reference>
<dbReference type="SUPFAM" id="SSF90002">
    <property type="entry name" value="Hypothetical protein YjiA, C-terminal domain"/>
    <property type="match status" value="1"/>
</dbReference>
<evidence type="ECO:0000259" key="7">
    <source>
        <dbReference type="SMART" id="SM00833"/>
    </source>
</evidence>
<dbReference type="PANTHER" id="PTHR13748">
    <property type="entry name" value="COBW-RELATED"/>
    <property type="match status" value="1"/>
</dbReference>
<dbReference type="Proteomes" id="UP001379600">
    <property type="component" value="Unassembled WGS sequence"/>
</dbReference>
<dbReference type="InterPro" id="IPR027417">
    <property type="entry name" value="P-loop_NTPase"/>
</dbReference>
<dbReference type="InterPro" id="IPR051316">
    <property type="entry name" value="Zinc-reg_GTPase_activator"/>
</dbReference>
<dbReference type="RefSeq" id="WP_337678603.1">
    <property type="nucleotide sequence ID" value="NZ_JBBFKC010000001.1"/>
</dbReference>
<evidence type="ECO:0000256" key="3">
    <source>
        <dbReference type="ARBA" id="ARBA00023186"/>
    </source>
</evidence>
<dbReference type="GO" id="GO:0016787">
    <property type="term" value="F:hydrolase activity"/>
    <property type="evidence" value="ECO:0007669"/>
    <property type="project" value="UniProtKB-KW"/>
</dbReference>
<name>A0AB35XST6_9FIRM</name>
<dbReference type="Pfam" id="PF07683">
    <property type="entry name" value="CobW_C"/>
    <property type="match status" value="1"/>
</dbReference>
<comment type="caution">
    <text evidence="8">The sequence shown here is derived from an EMBL/GenBank/DDBJ whole genome shotgun (WGS) entry which is preliminary data.</text>
</comment>
<dbReference type="GO" id="GO:0000166">
    <property type="term" value="F:nucleotide binding"/>
    <property type="evidence" value="ECO:0007669"/>
    <property type="project" value="UniProtKB-KW"/>
</dbReference>
<keyword evidence="2" id="KW-0378">Hydrolase</keyword>
<dbReference type="EMBL" id="JBBFKC010000001">
    <property type="protein sequence ID" value="MEJ3689775.1"/>
    <property type="molecule type" value="Genomic_DNA"/>
</dbReference>
<protein>
    <submittedName>
        <fullName evidence="8">CobW family GTP-binding protein</fullName>
    </submittedName>
</protein>
<keyword evidence="9" id="KW-1185">Reference proteome</keyword>